<dbReference type="Gene3D" id="3.90.230.10">
    <property type="entry name" value="Creatinase/methionine aminopeptidase superfamily"/>
    <property type="match status" value="1"/>
</dbReference>
<keyword evidence="4" id="KW-1185">Reference proteome</keyword>
<dbReference type="InterPro" id="IPR000587">
    <property type="entry name" value="Creatinase_N"/>
</dbReference>
<sequence length="358" mass="39978">MFKKRIAKLREHMGEKNLDAVLLIGDANRNYLSGFTGNESFSLITKDAAFFITDSRFTEQAMNQVKDYEVLEYSKGTSFVDFLSNLVDRNRIEKLGFEENIVSYSQYMLYNDKLNCQLVPMGGMVEKIRIVKDNEEIKLIEAAAAIADKAFAHMVKFIKPGMTEREIGLELEFYMKKLGASDLSFPSIIASGVRSSLPHGEATDKIVNRGEFLTLDFGCVYREYCSDMTRTVVIGEPSKKMVEVYNIVLEAEQLALKEYKPGVPALEVDAVARNYIDKMGYGNNFGHSLGHGVGREIHEAPVIGYRNDKKLQSGMVVSDEPGIYVPGFGGVRIEDLLVVTESGGRALSRSPKNLICID</sequence>
<evidence type="ECO:0000313" key="3">
    <source>
        <dbReference type="EMBL" id="PRR86554.1"/>
    </source>
</evidence>
<dbReference type="Proteomes" id="UP000237798">
    <property type="component" value="Unassembled WGS sequence"/>
</dbReference>
<feature type="domain" description="Creatinase N-terminal" evidence="2">
    <location>
        <begin position="5"/>
        <end position="131"/>
    </location>
</feature>
<dbReference type="EMBL" id="PVXP01000003">
    <property type="protein sequence ID" value="PRR86554.1"/>
    <property type="molecule type" value="Genomic_DNA"/>
</dbReference>
<dbReference type="Pfam" id="PF01321">
    <property type="entry name" value="Creatinase_N"/>
    <property type="match status" value="1"/>
</dbReference>
<accession>A0A2T0BRP6</accession>
<dbReference type="InterPro" id="IPR029149">
    <property type="entry name" value="Creatin/AminoP/Spt16_N"/>
</dbReference>
<dbReference type="InterPro" id="IPR000994">
    <property type="entry name" value="Pept_M24"/>
</dbReference>
<dbReference type="PANTHER" id="PTHR46112:SF3">
    <property type="entry name" value="AMINOPEPTIDASE YPDF"/>
    <property type="match status" value="1"/>
</dbReference>
<dbReference type="OrthoDB" id="9806388at2"/>
<evidence type="ECO:0000259" key="1">
    <source>
        <dbReference type="Pfam" id="PF00557"/>
    </source>
</evidence>
<dbReference type="EC" id="3.4.-.-" evidence="3"/>
<evidence type="ECO:0000259" key="2">
    <source>
        <dbReference type="Pfam" id="PF01321"/>
    </source>
</evidence>
<dbReference type="AlphaFoldDB" id="A0A2T0BRP6"/>
<dbReference type="Pfam" id="PF00557">
    <property type="entry name" value="Peptidase_M24"/>
    <property type="match status" value="1"/>
</dbReference>
<dbReference type="SUPFAM" id="SSF53092">
    <property type="entry name" value="Creatinase/prolidase N-terminal domain"/>
    <property type="match status" value="1"/>
</dbReference>
<dbReference type="InterPro" id="IPR036005">
    <property type="entry name" value="Creatinase/aminopeptidase-like"/>
</dbReference>
<feature type="domain" description="Peptidase M24" evidence="1">
    <location>
        <begin position="139"/>
        <end position="341"/>
    </location>
</feature>
<comment type="caution">
    <text evidence="3">The sequence shown here is derived from an EMBL/GenBank/DDBJ whole genome shotgun (WGS) entry which is preliminary data.</text>
</comment>
<dbReference type="GO" id="GO:0016787">
    <property type="term" value="F:hydrolase activity"/>
    <property type="evidence" value="ECO:0007669"/>
    <property type="project" value="UniProtKB-KW"/>
</dbReference>
<dbReference type="PANTHER" id="PTHR46112">
    <property type="entry name" value="AMINOPEPTIDASE"/>
    <property type="match status" value="1"/>
</dbReference>
<keyword evidence="3" id="KW-0378">Hydrolase</keyword>
<organism evidence="3 4">
    <name type="scientific">Clostridium luticellarii</name>
    <dbReference type="NCBI Taxonomy" id="1691940"/>
    <lineage>
        <taxon>Bacteria</taxon>
        <taxon>Bacillati</taxon>
        <taxon>Bacillota</taxon>
        <taxon>Clostridia</taxon>
        <taxon>Eubacteriales</taxon>
        <taxon>Clostridiaceae</taxon>
        <taxon>Clostridium</taxon>
    </lineage>
</organism>
<name>A0A2T0BRP6_9CLOT</name>
<gene>
    <name evidence="3" type="ORF">CLLU_03550</name>
</gene>
<proteinExistence type="predicted"/>
<dbReference type="RefSeq" id="WP_106007863.1">
    <property type="nucleotide sequence ID" value="NZ_JALCRC010000001.1"/>
</dbReference>
<dbReference type="CDD" id="cd01092">
    <property type="entry name" value="APP-like"/>
    <property type="match status" value="1"/>
</dbReference>
<reference evidence="3 4" key="1">
    <citation type="submission" date="2018-03" db="EMBL/GenBank/DDBJ databases">
        <title>Genome sequence of Clostridium luticellarii DSM 29923.</title>
        <authorList>
            <person name="Poehlein A."/>
            <person name="Daniel R."/>
        </authorList>
    </citation>
    <scope>NUCLEOTIDE SEQUENCE [LARGE SCALE GENOMIC DNA]</scope>
    <source>
        <strain evidence="3 4">DSM 29923</strain>
    </source>
</reference>
<dbReference type="Gene3D" id="3.40.350.10">
    <property type="entry name" value="Creatinase/prolidase N-terminal domain"/>
    <property type="match status" value="1"/>
</dbReference>
<dbReference type="InterPro" id="IPR050659">
    <property type="entry name" value="Peptidase_M24B"/>
</dbReference>
<protein>
    <submittedName>
        <fullName evidence="3">Putative peptidase</fullName>
        <ecNumber evidence="3">3.4.-.-</ecNumber>
    </submittedName>
</protein>
<evidence type="ECO:0000313" key="4">
    <source>
        <dbReference type="Proteomes" id="UP000237798"/>
    </source>
</evidence>
<dbReference type="SUPFAM" id="SSF55920">
    <property type="entry name" value="Creatinase/aminopeptidase"/>
    <property type="match status" value="1"/>
</dbReference>